<feature type="compositionally biased region" description="Polar residues" evidence="4">
    <location>
        <begin position="626"/>
        <end position="639"/>
    </location>
</feature>
<organism evidence="6 7">
    <name type="scientific">Trachymyrmex cornetzi</name>
    <dbReference type="NCBI Taxonomy" id="471704"/>
    <lineage>
        <taxon>Eukaryota</taxon>
        <taxon>Metazoa</taxon>
        <taxon>Ecdysozoa</taxon>
        <taxon>Arthropoda</taxon>
        <taxon>Hexapoda</taxon>
        <taxon>Insecta</taxon>
        <taxon>Pterygota</taxon>
        <taxon>Neoptera</taxon>
        <taxon>Endopterygota</taxon>
        <taxon>Hymenoptera</taxon>
        <taxon>Apocrita</taxon>
        <taxon>Aculeata</taxon>
        <taxon>Formicoidea</taxon>
        <taxon>Formicidae</taxon>
        <taxon>Myrmicinae</taxon>
        <taxon>Trachymyrmex</taxon>
    </lineage>
</organism>
<dbReference type="InterPro" id="IPR024675">
    <property type="entry name" value="eIF3g_N"/>
</dbReference>
<feature type="region of interest" description="Disordered" evidence="4">
    <location>
        <begin position="79"/>
        <end position="115"/>
    </location>
</feature>
<dbReference type="Proteomes" id="UP000078492">
    <property type="component" value="Unassembled WGS sequence"/>
</dbReference>
<keyword evidence="2 3" id="KW-0371">Homeobox</keyword>
<evidence type="ECO:0000256" key="2">
    <source>
        <dbReference type="PROSITE-ProRule" id="PRU00108"/>
    </source>
</evidence>
<dbReference type="InterPro" id="IPR001356">
    <property type="entry name" value="HD"/>
</dbReference>
<feature type="compositionally biased region" description="Basic and acidic residues" evidence="4">
    <location>
        <begin position="87"/>
        <end position="101"/>
    </location>
</feature>
<dbReference type="AlphaFoldDB" id="A0A195DQR5"/>
<sequence length="753" mass="84000">MFPSSAAMLKNLQQSAMTSPFLMENLLQSKASPGTDLTSLTLNWAASLVARQRERECEASLRLVRDRSSPNDLVQDHLDQRSGTIGGRDRIMIDCGGRDQQRSSGSRSGERQHDRMQLLQREKEVLDRSQGVYVDMENDRMDGPVMVDRLCAMERLCNERIDNRSNSGVESCNSNVDEDPIPGAELDGGLQPADRDEMVLGERVSAIEIDRRYDLGCRNVMHTSDEMTIASGEREAAVTAAATVVERAVDRIGERTTACSCGDEQCSGPACRTIQEKEKPQLKFSVSAILGGNHDRRPHSDNFQGLPPEAIPAFLQNLQNSAGYNIAKPIARPAAYHPYHRPSHQPPQRHLPPNAHHTLQQLFYRGPYLTALMIRYLPEIFQICRHVYFAGRERVNSALTVTADESARMGHGVHMKCSESTTILCTCSATRQNARMQQVRANIIGADNTIMLSLAISRRHDLEIQLPDLLLDDFDTIAIERIKRSAPCAVTRFASSGTGSHHPGTPGGGAVFPGTIQGSIGDFSGTGLVFPWATNARGKPRRGMMRRAVFSDLQRRGLEKRFQIQKYISKPDRKKLAEKLGLKDSQGTNCRSNEVRVPRHVKIWFQNRRMKWRNSKERELLATGGSREQTLPNKNNPNPDLSDADGDRPRMDLSDVSPLTSPQRPEEQTENEEDEEINVTPGPNPATTVGGEDIFIQFISSKEKDNEVEEDSLDKLKSMGDKGFKCHNCNGDHSSFKCPYKDNVLAGGKLYRW</sequence>
<comment type="subcellular location">
    <subcellularLocation>
        <location evidence="1 2 3">Nucleus</location>
    </subcellularLocation>
</comment>
<evidence type="ECO:0000256" key="3">
    <source>
        <dbReference type="RuleBase" id="RU000682"/>
    </source>
</evidence>
<keyword evidence="2 3" id="KW-0238">DNA-binding</keyword>
<dbReference type="PANTHER" id="PTHR24331:SF0">
    <property type="entry name" value="DBX"/>
    <property type="match status" value="1"/>
</dbReference>
<dbReference type="Pfam" id="PF00046">
    <property type="entry name" value="Homeodomain"/>
    <property type="match status" value="1"/>
</dbReference>
<dbReference type="CDD" id="cd00086">
    <property type="entry name" value="homeodomain"/>
    <property type="match status" value="1"/>
</dbReference>
<dbReference type="InterPro" id="IPR009057">
    <property type="entry name" value="Homeodomain-like_sf"/>
</dbReference>
<feature type="compositionally biased region" description="Acidic residues" evidence="4">
    <location>
        <begin position="668"/>
        <end position="677"/>
    </location>
</feature>
<dbReference type="SUPFAM" id="SSF46689">
    <property type="entry name" value="Homeodomain-like"/>
    <property type="match status" value="1"/>
</dbReference>
<dbReference type="Pfam" id="PF12353">
    <property type="entry name" value="eIF3g"/>
    <property type="match status" value="1"/>
</dbReference>
<dbReference type="STRING" id="471704.A0A195DQR5"/>
<dbReference type="PROSITE" id="PS50071">
    <property type="entry name" value="HOMEOBOX_2"/>
    <property type="match status" value="1"/>
</dbReference>
<evidence type="ECO:0000256" key="4">
    <source>
        <dbReference type="SAM" id="MobiDB-lite"/>
    </source>
</evidence>
<dbReference type="InterPro" id="IPR051662">
    <property type="entry name" value="H2.0_Homeobox_NeuralPatt"/>
</dbReference>
<gene>
    <name evidence="6" type="ORF">ALC57_12948</name>
</gene>
<name>A0A195DQR5_9HYME</name>
<feature type="DNA-binding region" description="Homeobox" evidence="2">
    <location>
        <begin position="543"/>
        <end position="616"/>
    </location>
</feature>
<keyword evidence="7" id="KW-1185">Reference proteome</keyword>
<keyword evidence="2 3" id="KW-0539">Nucleus</keyword>
<evidence type="ECO:0000259" key="5">
    <source>
        <dbReference type="PROSITE" id="PS50071"/>
    </source>
</evidence>
<evidence type="ECO:0000256" key="1">
    <source>
        <dbReference type="ARBA" id="ARBA00004123"/>
    </source>
</evidence>
<feature type="domain" description="Homeobox" evidence="5">
    <location>
        <begin position="541"/>
        <end position="615"/>
    </location>
</feature>
<dbReference type="Gene3D" id="1.10.10.60">
    <property type="entry name" value="Homeodomain-like"/>
    <property type="match status" value="1"/>
</dbReference>
<dbReference type="PANTHER" id="PTHR24331">
    <property type="entry name" value="DBX"/>
    <property type="match status" value="1"/>
</dbReference>
<feature type="region of interest" description="Disordered" evidence="4">
    <location>
        <begin position="620"/>
        <end position="690"/>
    </location>
</feature>
<dbReference type="EMBL" id="KQ980653">
    <property type="protein sequence ID" value="KYN14839.1"/>
    <property type="molecule type" value="Genomic_DNA"/>
</dbReference>
<dbReference type="GO" id="GO:0003677">
    <property type="term" value="F:DNA binding"/>
    <property type="evidence" value="ECO:0007669"/>
    <property type="project" value="UniProtKB-UniRule"/>
</dbReference>
<evidence type="ECO:0000313" key="6">
    <source>
        <dbReference type="EMBL" id="KYN14839.1"/>
    </source>
</evidence>
<dbReference type="GO" id="GO:0006357">
    <property type="term" value="P:regulation of transcription by RNA polymerase II"/>
    <property type="evidence" value="ECO:0007669"/>
    <property type="project" value="TreeGrafter"/>
</dbReference>
<accession>A0A195DQR5</accession>
<proteinExistence type="predicted"/>
<evidence type="ECO:0000313" key="7">
    <source>
        <dbReference type="Proteomes" id="UP000078492"/>
    </source>
</evidence>
<protein>
    <submittedName>
        <fullName evidence="6">Homeobox protein DBX1-B</fullName>
    </submittedName>
</protein>
<reference evidence="6 7" key="1">
    <citation type="submission" date="2015-09" db="EMBL/GenBank/DDBJ databases">
        <title>Trachymyrmex cornetzi WGS genome.</title>
        <authorList>
            <person name="Nygaard S."/>
            <person name="Hu H."/>
            <person name="Boomsma J."/>
            <person name="Zhang G."/>
        </authorList>
    </citation>
    <scope>NUCLEOTIDE SEQUENCE [LARGE SCALE GENOMIC DNA]</scope>
    <source>
        <strain evidence="6">Tcor2-1</strain>
        <tissue evidence="6">Whole body</tissue>
    </source>
</reference>
<dbReference type="SMART" id="SM00389">
    <property type="entry name" value="HOX"/>
    <property type="match status" value="1"/>
</dbReference>
<dbReference type="GO" id="GO:0005634">
    <property type="term" value="C:nucleus"/>
    <property type="evidence" value="ECO:0007669"/>
    <property type="project" value="UniProtKB-SubCell"/>
</dbReference>